<reference evidence="2" key="1">
    <citation type="journal article" date="2012" name="MBio">
        <title>Comparative genome analysis of Trichophyton rubrum and related dermatophytes reveals candidate genes involved in infection.</title>
        <authorList>
            <person name="Martinez D.A."/>
            <person name="Oliver B.G."/>
            <person name="Graeser Y."/>
            <person name="Goldberg J.M."/>
            <person name="Li W."/>
            <person name="Martinez-Rossi N.M."/>
            <person name="Monod M."/>
            <person name="Shelest E."/>
            <person name="Barton R.C."/>
            <person name="Birch E."/>
            <person name="Brakhage A.A."/>
            <person name="Chen Z."/>
            <person name="Gurr S.J."/>
            <person name="Heiman D."/>
            <person name="Heitman J."/>
            <person name="Kosti I."/>
            <person name="Rossi A."/>
            <person name="Saif S."/>
            <person name="Samalova M."/>
            <person name="Saunders C.W."/>
            <person name="Shea T."/>
            <person name="Summerbell R.C."/>
            <person name="Xu J."/>
            <person name="Young S."/>
            <person name="Zeng Q."/>
            <person name="Birren B.W."/>
            <person name="Cuomo C.A."/>
            <person name="White T.C."/>
        </authorList>
    </citation>
    <scope>NUCLEOTIDE SEQUENCE [LARGE SCALE GENOMIC DNA]</scope>
    <source>
        <strain evidence="2">ATCC MYA-4605 / CBS 113480</strain>
    </source>
</reference>
<evidence type="ECO:0000313" key="1">
    <source>
        <dbReference type="EMBL" id="EEQ31406.1"/>
    </source>
</evidence>
<dbReference type="EMBL" id="DS995704">
    <property type="protein sequence ID" value="EEQ31406.1"/>
    <property type="molecule type" value="Genomic_DNA"/>
</dbReference>
<dbReference type="eggNOG" id="ENOG502SJQV">
    <property type="taxonomic scope" value="Eukaryota"/>
</dbReference>
<dbReference type="OrthoDB" id="5422579at2759"/>
<dbReference type="GeneID" id="9224558"/>
<name>C5FP90_ARTOC</name>
<organism evidence="1 2">
    <name type="scientific">Arthroderma otae (strain ATCC MYA-4605 / CBS 113480)</name>
    <name type="common">Microsporum canis</name>
    <dbReference type="NCBI Taxonomy" id="554155"/>
    <lineage>
        <taxon>Eukaryota</taxon>
        <taxon>Fungi</taxon>
        <taxon>Dikarya</taxon>
        <taxon>Ascomycota</taxon>
        <taxon>Pezizomycotina</taxon>
        <taxon>Eurotiomycetes</taxon>
        <taxon>Eurotiomycetidae</taxon>
        <taxon>Onygenales</taxon>
        <taxon>Arthrodermataceae</taxon>
        <taxon>Microsporum</taxon>
    </lineage>
</organism>
<gene>
    <name evidence="1" type="ORF">MCYG_04225</name>
</gene>
<protein>
    <submittedName>
        <fullName evidence="1">Uncharacterized protein</fullName>
    </submittedName>
</protein>
<dbReference type="RefSeq" id="XP_002846488.1">
    <property type="nucleotide sequence ID" value="XM_002846442.1"/>
</dbReference>
<accession>C5FP90</accession>
<dbReference type="STRING" id="554155.C5FP90"/>
<dbReference type="Proteomes" id="UP000002035">
    <property type="component" value="Unassembled WGS sequence"/>
</dbReference>
<dbReference type="OMA" id="PWNEEVE"/>
<evidence type="ECO:0000313" key="2">
    <source>
        <dbReference type="Proteomes" id="UP000002035"/>
    </source>
</evidence>
<proteinExistence type="predicted"/>
<dbReference type="HOGENOM" id="CLU_021598_2_0_1"/>
<dbReference type="VEuPathDB" id="FungiDB:MCYG_04225"/>
<keyword evidence="2" id="KW-1185">Reference proteome</keyword>
<sequence length="344" mass="39038">MVLAGMRWESRGAGWLADDGNPSVNATVGVTGKFGVFGSWTDVEALKFGLERFPALRKVTIIPTAHEKLFLPLYRTPNIRSLPYTFNYPMPRAWVSSEEKIFPVNAIPWNEETDESLKDQWRGFRVVTRALAKQAGKLGVSELIIDPCSHKMGINYRIFNGPCRELSNFTTMLEQPGFKCLDLALFVGGKDDSVWTPFNDSHYHSALSKCADLEHFLFHTDRGIYATEDLSMEHFTSLLSLFPCTSGQNYDTLPSRASTWYTTLRTVELSQLLFIKNGENYNTLLTGMRDTLDWKDRAVENWPQVRKPSAMLNAYMEQAVSNYLYGDGENPMQVGPCREMYFSG</sequence>
<dbReference type="AlphaFoldDB" id="C5FP90"/>